<keyword evidence="2" id="KW-0560">Oxidoreductase</keyword>
<dbReference type="AlphaFoldDB" id="A0A0X3UTU7"/>
<name>A0A0X3UTU7_9ACTN</name>
<accession>A0A0X3UTU7</accession>
<gene>
    <name evidence="5" type="ORF">ADL15_16835</name>
</gene>
<feature type="domain" description="NAD-dependent epimerase/dehydratase" evidence="4">
    <location>
        <begin position="3"/>
        <end position="173"/>
    </location>
</feature>
<dbReference type="OrthoDB" id="8770295at2"/>
<proteinExistence type="inferred from homology"/>
<dbReference type="EMBL" id="LLZH01000122">
    <property type="protein sequence ID" value="KUL34296.1"/>
    <property type="molecule type" value="Genomic_DNA"/>
</dbReference>
<evidence type="ECO:0000313" key="6">
    <source>
        <dbReference type="Proteomes" id="UP000053244"/>
    </source>
</evidence>
<dbReference type="PANTHER" id="PTHR43103">
    <property type="entry name" value="NUCLEOSIDE-DIPHOSPHATE-SUGAR EPIMERASE"/>
    <property type="match status" value="1"/>
</dbReference>
<dbReference type="RefSeq" id="WP_067691319.1">
    <property type="nucleotide sequence ID" value="NZ_LLZH01000122.1"/>
</dbReference>
<evidence type="ECO:0000313" key="5">
    <source>
        <dbReference type="EMBL" id="KUL34296.1"/>
    </source>
</evidence>
<evidence type="ECO:0000256" key="2">
    <source>
        <dbReference type="ARBA" id="ARBA00023002"/>
    </source>
</evidence>
<dbReference type="Gene3D" id="3.40.50.720">
    <property type="entry name" value="NAD(P)-binding Rossmann-like Domain"/>
    <property type="match status" value="1"/>
</dbReference>
<comment type="similarity">
    <text evidence="1">Belongs to the NAD(P)-dependent epimerase/dehydratase family.</text>
</comment>
<reference evidence="5 6" key="1">
    <citation type="submission" date="2015-10" db="EMBL/GenBank/DDBJ databases">
        <authorList>
            <person name="Gilbert D.G."/>
        </authorList>
    </citation>
    <scope>NUCLEOTIDE SEQUENCE [LARGE SCALE GENOMIC DNA]</scope>
    <source>
        <strain evidence="5 6">NRRL B-16712</strain>
    </source>
</reference>
<dbReference type="Pfam" id="PF01370">
    <property type="entry name" value="Epimerase"/>
    <property type="match status" value="1"/>
</dbReference>
<protein>
    <submittedName>
        <fullName evidence="5">NAD-dependent dehydratase</fullName>
    </submittedName>
</protein>
<dbReference type="PANTHER" id="PTHR43103:SF5">
    <property type="entry name" value="4-EPIMERASE, PUTATIVE (AFU_ORTHOLOGUE AFUA_7G00360)-RELATED"/>
    <property type="match status" value="1"/>
</dbReference>
<dbReference type="InterPro" id="IPR001509">
    <property type="entry name" value="Epimerase_deHydtase"/>
</dbReference>
<evidence type="ECO:0000256" key="3">
    <source>
        <dbReference type="ARBA" id="ARBA00023027"/>
    </source>
</evidence>
<organism evidence="5 6">
    <name type="scientific">Actinoplanes awajinensis subsp. mycoplanecinus</name>
    <dbReference type="NCBI Taxonomy" id="135947"/>
    <lineage>
        <taxon>Bacteria</taxon>
        <taxon>Bacillati</taxon>
        <taxon>Actinomycetota</taxon>
        <taxon>Actinomycetes</taxon>
        <taxon>Micromonosporales</taxon>
        <taxon>Micromonosporaceae</taxon>
        <taxon>Actinoplanes</taxon>
    </lineage>
</organism>
<keyword evidence="3" id="KW-0520">NAD</keyword>
<dbReference type="SUPFAM" id="SSF51735">
    <property type="entry name" value="NAD(P)-binding Rossmann-fold domains"/>
    <property type="match status" value="1"/>
</dbReference>
<dbReference type="Proteomes" id="UP000053244">
    <property type="component" value="Unassembled WGS sequence"/>
</dbReference>
<dbReference type="InterPro" id="IPR036291">
    <property type="entry name" value="NAD(P)-bd_dom_sf"/>
</dbReference>
<comment type="caution">
    <text evidence="5">The sequence shown here is derived from an EMBL/GenBank/DDBJ whole genome shotgun (WGS) entry which is preliminary data.</text>
</comment>
<sequence>MRILVTGGAGKVATSLRSRLVADGRVLRLFDLVRPPEIEGADALAEEVVLGSLTDPDAVAAACQGVDAIVHLGGQSKEADADEVLRANALGTHHLLEAARRQGITRFVLASSSHAAGFHPRDVATYPAGLPADLPPRPDTLYGWSKAAVESLASLYADRFGLDLICVRIGLWFPTPPQNRGLATWLSPDDGARMVEACLSAPSPGFRIIWGVSRNTRRWWSLAEGEALGYFPKDDAEVFAAERLAEFGEPDFDVDPDLNRVGAWWCDWPLGQRMG</sequence>
<evidence type="ECO:0000259" key="4">
    <source>
        <dbReference type="Pfam" id="PF01370"/>
    </source>
</evidence>
<dbReference type="GO" id="GO:0016491">
    <property type="term" value="F:oxidoreductase activity"/>
    <property type="evidence" value="ECO:0007669"/>
    <property type="project" value="UniProtKB-KW"/>
</dbReference>
<keyword evidence="6" id="KW-1185">Reference proteome</keyword>
<evidence type="ECO:0000256" key="1">
    <source>
        <dbReference type="ARBA" id="ARBA00007637"/>
    </source>
</evidence>